<sequence length="235" mass="26662">MSFPDTRWSILEIATASGDTVARAALDDLCQRYWQPVFAVIRGREASIETARDRTQAFFASLLEKSTLRRAEKTRGRFRTFLLTVLWRFLRDERERDSAEKRGGDTENYALEEVENELIASENPLAETLDREWALMMLERAVAAVQAEVVTSRGEPAWQVLRAFLPGSTDTPDLVAAAKTLGIGDSGVRTEIHRLRKRCREALRRELMSTVSSPDELDDEIAYLGRVLRRELASS</sequence>
<protein>
    <submittedName>
        <fullName evidence="2">RNA polymerase subunit sigma-24</fullName>
    </submittedName>
</protein>
<dbReference type="RefSeq" id="WP_146850901.1">
    <property type="nucleotide sequence ID" value="NZ_BKAG01000016.1"/>
</dbReference>
<evidence type="ECO:0000313" key="3">
    <source>
        <dbReference type="Proteomes" id="UP000321577"/>
    </source>
</evidence>
<comment type="caution">
    <text evidence="2">The sequence shown here is derived from an EMBL/GenBank/DDBJ whole genome shotgun (WGS) entry which is preliminary data.</text>
</comment>
<dbReference type="Proteomes" id="UP000321577">
    <property type="component" value="Unassembled WGS sequence"/>
</dbReference>
<proteinExistence type="predicted"/>
<evidence type="ECO:0000313" key="2">
    <source>
        <dbReference type="EMBL" id="GEP43323.1"/>
    </source>
</evidence>
<reference evidence="2 3" key="1">
    <citation type="submission" date="2019-07" db="EMBL/GenBank/DDBJ databases">
        <title>Whole genome shotgun sequence of Brevifollis gellanilyticus NBRC 108608.</title>
        <authorList>
            <person name="Hosoyama A."/>
            <person name="Uohara A."/>
            <person name="Ohji S."/>
            <person name="Ichikawa N."/>
        </authorList>
    </citation>
    <scope>NUCLEOTIDE SEQUENCE [LARGE SCALE GENOMIC DNA]</scope>
    <source>
        <strain evidence="2 3">NBRC 108608</strain>
    </source>
</reference>
<dbReference type="Pfam" id="PF07638">
    <property type="entry name" value="Sigma70_ECF"/>
    <property type="match status" value="1"/>
</dbReference>
<keyword evidence="3" id="KW-1185">Reference proteome</keyword>
<dbReference type="OrthoDB" id="128557at2"/>
<organism evidence="2 3">
    <name type="scientific">Brevifollis gellanilyticus</name>
    <dbReference type="NCBI Taxonomy" id="748831"/>
    <lineage>
        <taxon>Bacteria</taxon>
        <taxon>Pseudomonadati</taxon>
        <taxon>Verrucomicrobiota</taxon>
        <taxon>Verrucomicrobiia</taxon>
        <taxon>Verrucomicrobiales</taxon>
        <taxon>Verrucomicrobiaceae</taxon>
    </lineage>
</organism>
<dbReference type="InterPro" id="IPR053812">
    <property type="entry name" value="HTH_Sigma70_ECF-like"/>
</dbReference>
<name>A0A512M9E0_9BACT</name>
<accession>A0A512M9E0</accession>
<dbReference type="GO" id="GO:0006352">
    <property type="term" value="P:DNA-templated transcription initiation"/>
    <property type="evidence" value="ECO:0007669"/>
    <property type="project" value="InterPro"/>
</dbReference>
<feature type="domain" description="RNA polymerase sigma-70 ECF-like HTH" evidence="1">
    <location>
        <begin position="27"/>
        <end position="203"/>
    </location>
</feature>
<dbReference type="AlphaFoldDB" id="A0A512M9E0"/>
<gene>
    <name evidence="2" type="ORF">BGE01nite_26140</name>
</gene>
<dbReference type="SUPFAM" id="SSF88946">
    <property type="entry name" value="Sigma2 domain of RNA polymerase sigma factors"/>
    <property type="match status" value="1"/>
</dbReference>
<dbReference type="InterPro" id="IPR013325">
    <property type="entry name" value="RNA_pol_sigma_r2"/>
</dbReference>
<dbReference type="Gene3D" id="1.10.1740.10">
    <property type="match status" value="1"/>
</dbReference>
<dbReference type="GO" id="GO:0003700">
    <property type="term" value="F:DNA-binding transcription factor activity"/>
    <property type="evidence" value="ECO:0007669"/>
    <property type="project" value="InterPro"/>
</dbReference>
<evidence type="ECO:0000259" key="1">
    <source>
        <dbReference type="Pfam" id="PF07638"/>
    </source>
</evidence>
<dbReference type="EMBL" id="BKAG01000016">
    <property type="protein sequence ID" value="GEP43323.1"/>
    <property type="molecule type" value="Genomic_DNA"/>
</dbReference>